<dbReference type="AlphaFoldDB" id="A0A1H3WIE0"/>
<dbReference type="OrthoDB" id="308325at2157"/>
<keyword evidence="3" id="KW-1185">Reference proteome</keyword>
<name>A0A1H3WIE0_9EURY</name>
<evidence type="ECO:0000313" key="3">
    <source>
        <dbReference type="Proteomes" id="UP000236755"/>
    </source>
</evidence>
<evidence type="ECO:0000256" key="1">
    <source>
        <dbReference type="SAM" id="Phobius"/>
    </source>
</evidence>
<dbReference type="EMBL" id="FNQT01000001">
    <property type="protein sequence ID" value="SDZ86917.1"/>
    <property type="molecule type" value="Genomic_DNA"/>
</dbReference>
<feature type="transmembrane region" description="Helical" evidence="1">
    <location>
        <begin position="54"/>
        <end position="84"/>
    </location>
</feature>
<feature type="transmembrane region" description="Helical" evidence="1">
    <location>
        <begin position="96"/>
        <end position="119"/>
    </location>
</feature>
<evidence type="ECO:0000313" key="2">
    <source>
        <dbReference type="EMBL" id="SDZ86917.1"/>
    </source>
</evidence>
<feature type="transmembrane region" description="Helical" evidence="1">
    <location>
        <begin position="12"/>
        <end position="34"/>
    </location>
</feature>
<sequence>MSGRSLPSPTRQAGLIVGTFALVGVALGLVGFVAGDWARTQFVTGATGSDPDTFGPVFLALSVFQITVTLFLTGPILATVLGLLSGSRFVDWSAAASVSAGGALVGFFVMAGFGVLGVSLLSGPGTEQVYSLRAATGPLLLSGVATTAAGGGAGALGSQFVR</sequence>
<protein>
    <submittedName>
        <fullName evidence="2">Uncharacterized protein</fullName>
    </submittedName>
</protein>
<reference evidence="2 3" key="1">
    <citation type="submission" date="2016-10" db="EMBL/GenBank/DDBJ databases">
        <authorList>
            <person name="de Groot N.N."/>
        </authorList>
    </citation>
    <scope>NUCLEOTIDE SEQUENCE [LARGE SCALE GENOMIC DNA]</scope>
    <source>
        <strain evidence="2 3">CGMCC 1.8712</strain>
    </source>
</reference>
<accession>A0A1H3WIE0</accession>
<feature type="transmembrane region" description="Helical" evidence="1">
    <location>
        <begin position="139"/>
        <end position="161"/>
    </location>
</feature>
<gene>
    <name evidence="2" type="ORF">SAMN04488065_0895</name>
</gene>
<keyword evidence="1" id="KW-0812">Transmembrane</keyword>
<dbReference type="Proteomes" id="UP000236755">
    <property type="component" value="Unassembled WGS sequence"/>
</dbReference>
<dbReference type="RefSeq" id="WP_092632025.1">
    <property type="nucleotide sequence ID" value="NZ_FNQT01000001.1"/>
</dbReference>
<keyword evidence="1" id="KW-0472">Membrane</keyword>
<keyword evidence="1" id="KW-1133">Transmembrane helix</keyword>
<organism evidence="2 3">
    <name type="scientific">Haloplanus vescus</name>
    <dbReference type="NCBI Taxonomy" id="555874"/>
    <lineage>
        <taxon>Archaea</taxon>
        <taxon>Methanobacteriati</taxon>
        <taxon>Methanobacteriota</taxon>
        <taxon>Stenosarchaea group</taxon>
        <taxon>Halobacteria</taxon>
        <taxon>Halobacteriales</taxon>
        <taxon>Haloferacaceae</taxon>
        <taxon>Haloplanus</taxon>
    </lineage>
</organism>
<dbReference type="STRING" id="555874.SAMN04488065_0895"/>
<proteinExistence type="predicted"/>